<dbReference type="InterPro" id="IPR001611">
    <property type="entry name" value="Leu-rich_rpt"/>
</dbReference>
<dbReference type="SUPFAM" id="SSF52075">
    <property type="entry name" value="Outer arm dynein light chain 1"/>
    <property type="match status" value="1"/>
</dbReference>
<dbReference type="InterPro" id="IPR025875">
    <property type="entry name" value="Leu-rich_rpt_4"/>
</dbReference>
<feature type="compositionally biased region" description="Basic and acidic residues" evidence="7">
    <location>
        <begin position="540"/>
        <end position="549"/>
    </location>
</feature>
<keyword evidence="9" id="KW-1185">Reference proteome</keyword>
<proteinExistence type="predicted"/>
<organism evidence="8 9">
    <name type="scientific">Euplotes crassus</name>
    <dbReference type="NCBI Taxonomy" id="5936"/>
    <lineage>
        <taxon>Eukaryota</taxon>
        <taxon>Sar</taxon>
        <taxon>Alveolata</taxon>
        <taxon>Ciliophora</taxon>
        <taxon>Intramacronucleata</taxon>
        <taxon>Spirotrichea</taxon>
        <taxon>Hypotrichia</taxon>
        <taxon>Euplotida</taxon>
        <taxon>Euplotidae</taxon>
        <taxon>Moneuplotes</taxon>
    </lineage>
</organism>
<evidence type="ECO:0000256" key="2">
    <source>
        <dbReference type="ARBA" id="ARBA00022614"/>
    </source>
</evidence>
<gene>
    <name evidence="8" type="ORF">ECRASSUSDP1_LOCUS5304</name>
</gene>
<keyword evidence="3" id="KW-0677">Repeat</keyword>
<dbReference type="Pfam" id="PF13516">
    <property type="entry name" value="LRR_6"/>
    <property type="match status" value="1"/>
</dbReference>
<dbReference type="AlphaFoldDB" id="A0AAD1UEJ6"/>
<feature type="compositionally biased region" description="Basic and acidic residues" evidence="7">
    <location>
        <begin position="396"/>
        <end position="409"/>
    </location>
</feature>
<dbReference type="InterPro" id="IPR050576">
    <property type="entry name" value="Cilia_flagella_integrity"/>
</dbReference>
<dbReference type="PANTHER" id="PTHR45973:SF9">
    <property type="entry name" value="LEUCINE-RICH REPEAT-CONTAINING PROTEIN 46"/>
    <property type="match status" value="1"/>
</dbReference>
<feature type="compositionally biased region" description="Acidic residues" evidence="7">
    <location>
        <begin position="561"/>
        <end position="576"/>
    </location>
</feature>
<dbReference type="PROSITE" id="PS51450">
    <property type="entry name" value="LRR"/>
    <property type="match status" value="4"/>
</dbReference>
<dbReference type="SMART" id="SM00365">
    <property type="entry name" value="LRR_SD22"/>
    <property type="match status" value="5"/>
</dbReference>
<dbReference type="PANTHER" id="PTHR45973">
    <property type="entry name" value="PROTEIN PHOSPHATASE 1 REGULATORY SUBUNIT SDS22-RELATED"/>
    <property type="match status" value="1"/>
</dbReference>
<comment type="subcellular location">
    <subcellularLocation>
        <location evidence="1">Cell projection</location>
        <location evidence="1">Cilium</location>
    </subcellularLocation>
</comment>
<protein>
    <submittedName>
        <fullName evidence="8">Uncharacterized protein</fullName>
    </submittedName>
</protein>
<name>A0AAD1UEJ6_EUPCR</name>
<dbReference type="Pfam" id="PF12799">
    <property type="entry name" value="LRR_4"/>
    <property type="match status" value="1"/>
</dbReference>
<accession>A0AAD1UEJ6</accession>
<comment type="caution">
    <text evidence="8">The sequence shown here is derived from an EMBL/GenBank/DDBJ whole genome shotgun (WGS) entry which is preliminary data.</text>
</comment>
<evidence type="ECO:0000256" key="6">
    <source>
        <dbReference type="SAM" id="Coils"/>
    </source>
</evidence>
<evidence type="ECO:0000256" key="1">
    <source>
        <dbReference type="ARBA" id="ARBA00004138"/>
    </source>
</evidence>
<feature type="coiled-coil region" evidence="6">
    <location>
        <begin position="267"/>
        <end position="294"/>
    </location>
</feature>
<keyword evidence="5" id="KW-0966">Cell projection</keyword>
<reference evidence="8" key="1">
    <citation type="submission" date="2023-07" db="EMBL/GenBank/DDBJ databases">
        <authorList>
            <consortium name="AG Swart"/>
            <person name="Singh M."/>
            <person name="Singh A."/>
            <person name="Seah K."/>
            <person name="Emmerich C."/>
        </authorList>
    </citation>
    <scope>NUCLEOTIDE SEQUENCE</scope>
    <source>
        <strain evidence="8">DP1</strain>
    </source>
</reference>
<evidence type="ECO:0000313" key="9">
    <source>
        <dbReference type="Proteomes" id="UP001295684"/>
    </source>
</evidence>
<dbReference type="EMBL" id="CAMPGE010005119">
    <property type="protein sequence ID" value="CAI2363964.1"/>
    <property type="molecule type" value="Genomic_DNA"/>
</dbReference>
<sequence length="576" mass="68551">MRPKKAQLEKDENGNPYLTEKFLVDLCEENQQYMTPKLNTCLYLHYKGFSKIEALEKYVNLACLWLESNGIRRIENISHLEELRTIYLHQNIISKLEGLSTLTKLVTLNLSHNNIKKIENLGGCFSLKNLDLSHNMIIDYKDCKGLSDCKSLTSVDLSNNHIEYEEGILDFFFEHQNFLCFYFKGNPALRKIKMFRKKAINGFKKLKYLDDRPVTELERIASEAWCTGGHELEMQKRKEYQEADLAKKRTYYCRNMVLQEEYKKYKAIKIENMKKDTREKRDKLMEKKDKLREMIRKARPHTEEKKKMEYEMENLDTELNHDMFDILKDDNIAVPPMRRVADQRNQPEELIRREQSRREQLEEEAKERARQEYLDRERPDLPKAPGLIPTPVAEQPRVKSKAERMRDEGVVMSTDSESENDPTLPAKRAGYRREIFKWDEFYENKLEEILIQHMFDFTKAAHEFSSMVNNFEDDSPENRFYYEINPKILQMKWTDVEIKKYRIVEFTKDKEEQDEDSEEDLPPLDAFEDDDPVRTYSQEPAEKPAEKKPQTNLFHQFSSSDSEEDDQEGTNFEELD</sequence>
<evidence type="ECO:0000256" key="4">
    <source>
        <dbReference type="ARBA" id="ARBA00023069"/>
    </source>
</evidence>
<evidence type="ECO:0000256" key="7">
    <source>
        <dbReference type="SAM" id="MobiDB-lite"/>
    </source>
</evidence>
<keyword evidence="4" id="KW-0969">Cilium</keyword>
<feature type="region of interest" description="Disordered" evidence="7">
    <location>
        <begin position="509"/>
        <end position="576"/>
    </location>
</feature>
<dbReference type="InterPro" id="IPR032675">
    <property type="entry name" value="LRR_dom_sf"/>
</dbReference>
<feature type="compositionally biased region" description="Acidic residues" evidence="7">
    <location>
        <begin position="512"/>
        <end position="531"/>
    </location>
</feature>
<dbReference type="Gene3D" id="3.80.10.10">
    <property type="entry name" value="Ribonuclease Inhibitor"/>
    <property type="match status" value="1"/>
</dbReference>
<keyword evidence="2" id="KW-0433">Leucine-rich repeat</keyword>
<dbReference type="Proteomes" id="UP001295684">
    <property type="component" value="Unassembled WGS sequence"/>
</dbReference>
<keyword evidence="6" id="KW-0175">Coiled coil</keyword>
<evidence type="ECO:0000256" key="5">
    <source>
        <dbReference type="ARBA" id="ARBA00023273"/>
    </source>
</evidence>
<evidence type="ECO:0000256" key="3">
    <source>
        <dbReference type="ARBA" id="ARBA00022737"/>
    </source>
</evidence>
<feature type="compositionally biased region" description="Basic and acidic residues" evidence="7">
    <location>
        <begin position="343"/>
        <end position="381"/>
    </location>
</feature>
<evidence type="ECO:0000313" key="8">
    <source>
        <dbReference type="EMBL" id="CAI2363964.1"/>
    </source>
</evidence>
<feature type="region of interest" description="Disordered" evidence="7">
    <location>
        <begin position="343"/>
        <end position="425"/>
    </location>
</feature>